<dbReference type="InterPro" id="IPR011856">
    <property type="entry name" value="tRNA_endonuc-like_dom_sf"/>
</dbReference>
<comment type="similarity">
    <text evidence="1 2">Belongs to the UPF0102 family.</text>
</comment>
<dbReference type="InterPro" id="IPR003509">
    <property type="entry name" value="UPF0102_YraN-like"/>
</dbReference>
<keyword evidence="3" id="KW-0540">Nuclease</keyword>
<dbReference type="GO" id="GO:0003676">
    <property type="term" value="F:nucleic acid binding"/>
    <property type="evidence" value="ECO:0007669"/>
    <property type="project" value="InterPro"/>
</dbReference>
<reference evidence="4 6" key="2">
    <citation type="submission" date="2019-04" db="EMBL/GenBank/DDBJ databases">
        <title>Draft genome sequence data and analysis of a Fermenting Bacterium, Geotoga petraea strain HO-Geo1, isolated from heavy-oil petroleum reservoir in Russia.</title>
        <authorList>
            <person name="Grouzdev D.S."/>
            <person name="Semenova E.M."/>
            <person name="Sokolova D.S."/>
            <person name="Tourova T.P."/>
            <person name="Poltaraus A.B."/>
            <person name="Nazina T.N."/>
        </authorList>
    </citation>
    <scope>NUCLEOTIDE SEQUENCE [LARGE SCALE GENOMIC DNA]</scope>
    <source>
        <strain evidence="4 6">HO-Geo1</strain>
    </source>
</reference>
<dbReference type="RefSeq" id="WP_091405758.1">
    <property type="nucleotide sequence ID" value="NZ_FMYV01000013.1"/>
</dbReference>
<proteinExistence type="inferred from homology"/>
<dbReference type="EMBL" id="FMYV01000013">
    <property type="protein sequence ID" value="SDC92482.1"/>
    <property type="molecule type" value="Genomic_DNA"/>
</dbReference>
<reference evidence="3 5" key="1">
    <citation type="submission" date="2016-10" db="EMBL/GenBank/DDBJ databases">
        <authorList>
            <person name="de Groot N.N."/>
        </authorList>
    </citation>
    <scope>NUCLEOTIDE SEQUENCE [LARGE SCALE GENOMIC DNA]</scope>
    <source>
        <strain evidence="3 5">WG14</strain>
    </source>
</reference>
<dbReference type="AlphaFoldDB" id="A0A1G6QJ27"/>
<dbReference type="PANTHER" id="PTHR34039">
    <property type="entry name" value="UPF0102 PROTEIN YRAN"/>
    <property type="match status" value="1"/>
</dbReference>
<dbReference type="STRING" id="28234.SAMN04488588_2100"/>
<evidence type="ECO:0000313" key="4">
    <source>
        <dbReference type="EMBL" id="TGG87016.1"/>
    </source>
</evidence>
<dbReference type="InterPro" id="IPR011335">
    <property type="entry name" value="Restrct_endonuc-II-like"/>
</dbReference>
<dbReference type="Gene3D" id="3.40.1350.10">
    <property type="match status" value="1"/>
</dbReference>
<evidence type="ECO:0000313" key="5">
    <source>
        <dbReference type="Proteomes" id="UP000199322"/>
    </source>
</evidence>
<dbReference type="Proteomes" id="UP000199322">
    <property type="component" value="Unassembled WGS sequence"/>
</dbReference>
<dbReference type="PANTHER" id="PTHR34039:SF1">
    <property type="entry name" value="UPF0102 PROTEIN YRAN"/>
    <property type="match status" value="1"/>
</dbReference>
<evidence type="ECO:0000313" key="3">
    <source>
        <dbReference type="EMBL" id="SDC92482.1"/>
    </source>
</evidence>
<gene>
    <name evidence="4" type="ORF">E4650_09190</name>
    <name evidence="3" type="ORF">SAMN04488588_2100</name>
</gene>
<dbReference type="Proteomes" id="UP000297288">
    <property type="component" value="Unassembled WGS sequence"/>
</dbReference>
<dbReference type="GO" id="GO:0004519">
    <property type="term" value="F:endonuclease activity"/>
    <property type="evidence" value="ECO:0007669"/>
    <property type="project" value="UniProtKB-KW"/>
</dbReference>
<dbReference type="CDD" id="cd20736">
    <property type="entry name" value="PoNe_Nuclease"/>
    <property type="match status" value="1"/>
</dbReference>
<keyword evidence="3" id="KW-0255">Endonuclease</keyword>
<evidence type="ECO:0000256" key="1">
    <source>
        <dbReference type="ARBA" id="ARBA00006738"/>
    </source>
</evidence>
<dbReference type="EMBL" id="SRME01000006">
    <property type="protein sequence ID" value="TGG87016.1"/>
    <property type="molecule type" value="Genomic_DNA"/>
</dbReference>
<organism evidence="3 5">
    <name type="scientific">Geotoga petraea</name>
    <dbReference type="NCBI Taxonomy" id="28234"/>
    <lineage>
        <taxon>Bacteria</taxon>
        <taxon>Thermotogati</taxon>
        <taxon>Thermotogota</taxon>
        <taxon>Thermotogae</taxon>
        <taxon>Petrotogales</taxon>
        <taxon>Petrotogaceae</taxon>
        <taxon>Geotoga</taxon>
    </lineage>
</organism>
<evidence type="ECO:0000313" key="6">
    <source>
        <dbReference type="Proteomes" id="UP000297288"/>
    </source>
</evidence>
<protein>
    <recommendedName>
        <fullName evidence="2">UPF0102 protein E4650_09190</fullName>
    </recommendedName>
</protein>
<accession>A0A1G6QJ27</accession>
<evidence type="ECO:0000256" key="2">
    <source>
        <dbReference type="HAMAP-Rule" id="MF_00048"/>
    </source>
</evidence>
<name>A0A1G6QJ27_9BACT</name>
<dbReference type="OrthoDB" id="9802516at2"/>
<keyword evidence="3" id="KW-0378">Hydrolase</keyword>
<dbReference type="SUPFAM" id="SSF52980">
    <property type="entry name" value="Restriction endonuclease-like"/>
    <property type="match status" value="1"/>
</dbReference>
<keyword evidence="5" id="KW-1185">Reference proteome</keyword>
<dbReference type="Pfam" id="PF02021">
    <property type="entry name" value="UPF0102"/>
    <property type="match status" value="1"/>
</dbReference>
<sequence>MNKQGIIYEDTATKYLLKKGYKILDRNFKTKFGEIDIIALDKDILVFIEVKGGKDDLYDPAERADINKLRKVMRTADFYISRYKGNFEEVRIDVISVNKNLEINHYPSQRI</sequence>
<dbReference type="HAMAP" id="MF_00048">
    <property type="entry name" value="UPF0102"/>
    <property type="match status" value="1"/>
</dbReference>